<gene>
    <name evidence="1" type="ORF">NQ176_g4793</name>
</gene>
<comment type="caution">
    <text evidence="1">The sequence shown here is derived from an EMBL/GenBank/DDBJ whole genome shotgun (WGS) entry which is preliminary data.</text>
</comment>
<proteinExistence type="predicted"/>
<keyword evidence="2" id="KW-1185">Reference proteome</keyword>
<name>A0ACC1NCQ7_9HYPO</name>
<dbReference type="EMBL" id="JANJQO010000552">
    <property type="protein sequence ID" value="KAJ2976699.1"/>
    <property type="molecule type" value="Genomic_DNA"/>
</dbReference>
<reference evidence="1" key="1">
    <citation type="submission" date="2022-08" db="EMBL/GenBank/DDBJ databases">
        <title>Genome Sequence of Lecanicillium fungicola.</title>
        <authorList>
            <person name="Buettner E."/>
        </authorList>
    </citation>
    <scope>NUCLEOTIDE SEQUENCE</scope>
    <source>
        <strain evidence="1">Babe33</strain>
    </source>
</reference>
<evidence type="ECO:0000313" key="2">
    <source>
        <dbReference type="Proteomes" id="UP001143910"/>
    </source>
</evidence>
<organism evidence="1 2">
    <name type="scientific">Zarea fungicola</name>
    <dbReference type="NCBI Taxonomy" id="93591"/>
    <lineage>
        <taxon>Eukaryota</taxon>
        <taxon>Fungi</taxon>
        <taxon>Dikarya</taxon>
        <taxon>Ascomycota</taxon>
        <taxon>Pezizomycotina</taxon>
        <taxon>Sordariomycetes</taxon>
        <taxon>Hypocreomycetidae</taxon>
        <taxon>Hypocreales</taxon>
        <taxon>Cordycipitaceae</taxon>
        <taxon>Zarea</taxon>
    </lineage>
</organism>
<accession>A0ACC1NCQ7</accession>
<protein>
    <submittedName>
        <fullName evidence="1">Uncharacterized protein</fullName>
    </submittedName>
</protein>
<dbReference type="Proteomes" id="UP001143910">
    <property type="component" value="Unassembled WGS sequence"/>
</dbReference>
<sequence length="560" mass="61728">MRVSCQSAAWLTLVVQLVRCEPLIDHSTDPSFLTFAANETVANCDAACTQVQTRTEIAAHYPNVPKELRDEYFAAQQRDAIPICIIQPRTAKDVSEVVKAVTAYKCPFAVKSGGHSIAPGSSTRHHGLVLDLQLLNHVNLSEDKTIASIGPGNRWRDVYRRLEPEGLTVAGGRSGDVGVGGFTLGGGISFISRQYGWAIDNVRNFQVVLPNATVTDVNLETNPDLYFALRGGGSNFGIVTSFDFETHEHDLLWGGTDVNFVRGLTQNRLALGIPETYDWSLHSALHSALRFVAGVVRSTADMFGYGTLPQSLVDGFVGLSKDTQMDAGAHGFLFFSWMPPAKSYLIGSTFAYNQPVERPSALGGLVNISNVFNTRKLRKMSDFAQEVEGLIEPGLRHNWRTSTFKVNSEFISELWNIFLVETNEIRLVVPDAVLSYNLQLLTKHEISLFSRNGGNAFGITEDEGPLFLFSVTVGYHAAKHDEVVQKTVESLISKAVALGKERGLYHPFIYANYAAADQDLFSGFSPESKKRLLDIQEQYDPGQVFASLLPKHSRLHQHGM</sequence>
<evidence type="ECO:0000313" key="1">
    <source>
        <dbReference type="EMBL" id="KAJ2976699.1"/>
    </source>
</evidence>